<dbReference type="AlphaFoldDB" id="A0A0A9A0X4"/>
<reference evidence="1" key="2">
    <citation type="journal article" date="2015" name="Data Brief">
        <title>Shoot transcriptome of the giant reed, Arundo donax.</title>
        <authorList>
            <person name="Barrero R.A."/>
            <person name="Guerrero F.D."/>
            <person name="Moolhuijzen P."/>
            <person name="Goolsby J.A."/>
            <person name="Tidwell J."/>
            <person name="Bellgard S.E."/>
            <person name="Bellgard M.I."/>
        </authorList>
    </citation>
    <scope>NUCLEOTIDE SEQUENCE</scope>
    <source>
        <tissue evidence="1">Shoot tissue taken approximately 20 cm above the soil surface</tissue>
    </source>
</reference>
<name>A0A0A9A0X4_ARUDO</name>
<dbReference type="EMBL" id="GBRH01257208">
    <property type="protein sequence ID" value="JAD40687.1"/>
    <property type="molecule type" value="Transcribed_RNA"/>
</dbReference>
<accession>A0A0A9A0X4</accession>
<organism evidence="1">
    <name type="scientific">Arundo donax</name>
    <name type="common">Giant reed</name>
    <name type="synonym">Donax arundinaceus</name>
    <dbReference type="NCBI Taxonomy" id="35708"/>
    <lineage>
        <taxon>Eukaryota</taxon>
        <taxon>Viridiplantae</taxon>
        <taxon>Streptophyta</taxon>
        <taxon>Embryophyta</taxon>
        <taxon>Tracheophyta</taxon>
        <taxon>Spermatophyta</taxon>
        <taxon>Magnoliopsida</taxon>
        <taxon>Liliopsida</taxon>
        <taxon>Poales</taxon>
        <taxon>Poaceae</taxon>
        <taxon>PACMAD clade</taxon>
        <taxon>Arundinoideae</taxon>
        <taxon>Arundineae</taxon>
        <taxon>Arundo</taxon>
    </lineage>
</organism>
<evidence type="ECO:0000313" key="1">
    <source>
        <dbReference type="EMBL" id="JAD40687.1"/>
    </source>
</evidence>
<sequence length="30" mass="3129">MNLLSLAVNLADSEKVVIPCLGGKPCIVKC</sequence>
<proteinExistence type="predicted"/>
<reference evidence="1" key="1">
    <citation type="submission" date="2014-09" db="EMBL/GenBank/DDBJ databases">
        <authorList>
            <person name="Magalhaes I.L.F."/>
            <person name="Oliveira U."/>
            <person name="Santos F.R."/>
            <person name="Vidigal T.H.D.A."/>
            <person name="Brescovit A.D."/>
            <person name="Santos A.J."/>
        </authorList>
    </citation>
    <scope>NUCLEOTIDE SEQUENCE</scope>
    <source>
        <tissue evidence="1">Shoot tissue taken approximately 20 cm above the soil surface</tissue>
    </source>
</reference>
<protein>
    <submittedName>
        <fullName evidence="1">Uncharacterized protein</fullName>
    </submittedName>
</protein>